<sequence>MNDDAQLYVLSALRSRKLIDRYRASLKPEHFNEYCGIVYNYLIKYFDRYDVNFVSKRKLRLVIEEKGEEGKIIRDTVKALPTVV</sequence>
<dbReference type="EMBL" id="LAZR01068824">
    <property type="protein sequence ID" value="KKK48918.1"/>
    <property type="molecule type" value="Genomic_DNA"/>
</dbReference>
<organism evidence="1">
    <name type="scientific">marine sediment metagenome</name>
    <dbReference type="NCBI Taxonomy" id="412755"/>
    <lineage>
        <taxon>unclassified sequences</taxon>
        <taxon>metagenomes</taxon>
        <taxon>ecological metagenomes</taxon>
    </lineage>
</organism>
<comment type="caution">
    <text evidence="1">The sequence shown here is derived from an EMBL/GenBank/DDBJ whole genome shotgun (WGS) entry which is preliminary data.</text>
</comment>
<reference evidence="1" key="1">
    <citation type="journal article" date="2015" name="Nature">
        <title>Complex archaea that bridge the gap between prokaryotes and eukaryotes.</title>
        <authorList>
            <person name="Spang A."/>
            <person name="Saw J.H."/>
            <person name="Jorgensen S.L."/>
            <person name="Zaremba-Niedzwiedzka K."/>
            <person name="Martijn J."/>
            <person name="Lind A.E."/>
            <person name="van Eijk R."/>
            <person name="Schleper C."/>
            <person name="Guy L."/>
            <person name="Ettema T.J."/>
        </authorList>
    </citation>
    <scope>NUCLEOTIDE SEQUENCE</scope>
</reference>
<protein>
    <submittedName>
        <fullName evidence="1">Uncharacterized protein</fullName>
    </submittedName>
</protein>
<accession>A0A0F8VX16</accession>
<dbReference type="AlphaFoldDB" id="A0A0F8VX16"/>
<proteinExistence type="predicted"/>
<evidence type="ECO:0000313" key="1">
    <source>
        <dbReference type="EMBL" id="KKK48918.1"/>
    </source>
</evidence>
<gene>
    <name evidence="1" type="ORF">LCGC14_3140290</name>
</gene>
<name>A0A0F8VX16_9ZZZZ</name>
<feature type="non-terminal residue" evidence="1">
    <location>
        <position position="84"/>
    </location>
</feature>